<keyword evidence="1" id="KW-0732">Signal</keyword>
<organism evidence="3 4">
    <name type="scientific">Flavobacterium saliperosum S13</name>
    <dbReference type="NCBI Taxonomy" id="1341155"/>
    <lineage>
        <taxon>Bacteria</taxon>
        <taxon>Pseudomonadati</taxon>
        <taxon>Bacteroidota</taxon>
        <taxon>Flavobacteriia</taxon>
        <taxon>Flavobacteriales</taxon>
        <taxon>Flavobacteriaceae</taxon>
        <taxon>Flavobacterium</taxon>
    </lineage>
</organism>
<dbReference type="Gene3D" id="3.40.50.1820">
    <property type="entry name" value="alpha/beta hydrolase"/>
    <property type="match status" value="1"/>
</dbReference>
<dbReference type="RefSeq" id="WP_023577189.1">
    <property type="nucleotide sequence ID" value="NZ_AVFO01000041.1"/>
</dbReference>
<sequence length="313" mass="35049">MKQTLNLLLLLFTTMAFSQTENFSKEEIAVSTLIKGDLYTPKNGKSQKSLIILLAGSGPTNRNGNQIGMQNNSLKYLAEELTNGGYSVFTFDKRIIAQIIAGTVNESEARFDDLISDATSVADYFKKTNQYNKFIFAGHSEGSLVGMIAAQQTKADAYISLAGAGRSIDEVLVEQLEKQIPSLKEKTIAYLNLLKKGETFKNDTPVLNSLFRESVQPYMISWLKYNPQQEIKKVNCPTLIINGDKDLQVTPKDARLLNEAQQKSTLVIIKDMNHVFKTVTGDEKENMETYSKPEVKNNPELSETILKFLNNRL</sequence>
<dbReference type="PANTHER" id="PTHR43265">
    <property type="entry name" value="ESTERASE ESTD"/>
    <property type="match status" value="1"/>
</dbReference>
<evidence type="ECO:0000259" key="2">
    <source>
        <dbReference type="Pfam" id="PF12146"/>
    </source>
</evidence>
<reference evidence="3 4" key="1">
    <citation type="submission" date="2013-08" db="EMBL/GenBank/DDBJ databases">
        <title>Flavobacterium saliperosum type strain genome sequencing.</title>
        <authorList>
            <person name="Lee K."/>
            <person name="Yi H."/>
            <person name="Park S."/>
            <person name="Chun J."/>
        </authorList>
    </citation>
    <scope>NUCLEOTIDE SEQUENCE [LARGE SCALE GENOMIC DNA]</scope>
    <source>
        <strain evidence="3 4">S13</strain>
    </source>
</reference>
<dbReference type="EMBL" id="AVFO01000041">
    <property type="protein sequence ID" value="ESU23885.1"/>
    <property type="molecule type" value="Genomic_DNA"/>
</dbReference>
<evidence type="ECO:0000313" key="3">
    <source>
        <dbReference type="EMBL" id="ESU23885.1"/>
    </source>
</evidence>
<dbReference type="InterPro" id="IPR053145">
    <property type="entry name" value="AB_hydrolase_Est10"/>
</dbReference>
<comment type="caution">
    <text evidence="3">The sequence shown here is derived from an EMBL/GenBank/DDBJ whole genome shotgun (WGS) entry which is preliminary data.</text>
</comment>
<accession>A0ABN0QEN8</accession>
<dbReference type="SUPFAM" id="SSF53474">
    <property type="entry name" value="alpha/beta-Hydrolases"/>
    <property type="match status" value="1"/>
</dbReference>
<dbReference type="Proteomes" id="UP000018234">
    <property type="component" value="Unassembled WGS sequence"/>
</dbReference>
<feature type="chain" id="PRO_5045863258" description="Serine aminopeptidase S33 domain-containing protein" evidence="1">
    <location>
        <begin position="19"/>
        <end position="313"/>
    </location>
</feature>
<feature type="signal peptide" evidence="1">
    <location>
        <begin position="1"/>
        <end position="18"/>
    </location>
</feature>
<name>A0ABN0QEN8_9FLAO</name>
<evidence type="ECO:0000256" key="1">
    <source>
        <dbReference type="SAM" id="SignalP"/>
    </source>
</evidence>
<protein>
    <recommendedName>
        <fullName evidence="2">Serine aminopeptidase S33 domain-containing protein</fullName>
    </recommendedName>
</protein>
<feature type="domain" description="Serine aminopeptidase S33" evidence="2">
    <location>
        <begin position="74"/>
        <end position="274"/>
    </location>
</feature>
<proteinExistence type="predicted"/>
<dbReference type="InterPro" id="IPR022742">
    <property type="entry name" value="Hydrolase_4"/>
</dbReference>
<keyword evidence="4" id="KW-1185">Reference proteome</keyword>
<dbReference type="InterPro" id="IPR029058">
    <property type="entry name" value="AB_hydrolase_fold"/>
</dbReference>
<gene>
    <name evidence="3" type="ORF">FSS13T_21900</name>
</gene>
<evidence type="ECO:0000313" key="4">
    <source>
        <dbReference type="Proteomes" id="UP000018234"/>
    </source>
</evidence>
<dbReference type="PANTHER" id="PTHR43265:SF1">
    <property type="entry name" value="ESTERASE ESTD"/>
    <property type="match status" value="1"/>
</dbReference>
<dbReference type="Pfam" id="PF12146">
    <property type="entry name" value="Hydrolase_4"/>
    <property type="match status" value="1"/>
</dbReference>